<accession>A0A0B7ABD3</accession>
<evidence type="ECO:0000313" key="3">
    <source>
        <dbReference type="EMBL" id="CEK77285.1"/>
    </source>
</evidence>
<evidence type="ECO:0000256" key="1">
    <source>
        <dbReference type="SAM" id="Coils"/>
    </source>
</evidence>
<sequence>MSNLVKNKVDMSLDDIIKLTKSQKRNQGRITQRRGRGRGNRLPAVDGTLRGGVVRNRGRGASRGSIKQIINPVKQFHSNLQRGRRGQRRGRGINRQNSGINTLIQNSTDQQNVQRNIRGRGGRGRGGRGRGLAFTTNRLRQQTAQRQQTAPQIQRVSKVKQQAALLREKQLAIRNLQQAQKNVQTINMAIQKTSRENVVNQLRGINTSHIGQPGGRGRRKLLTSLIRQGNNNLLNNTQPTRQLSNTSVTITNMSALSTVHNVPSTSGRKRWRWRRNNNNQVASNPFSIQVANQNLQPVRNQQNSIMNELKLLKPAVTTTYKFQKSVFATPATGVSLNDRFSATTFTDADNGVPEERKVYI</sequence>
<evidence type="ECO:0008006" key="4">
    <source>
        <dbReference type="Google" id="ProtNLM"/>
    </source>
</evidence>
<proteinExistence type="predicted"/>
<evidence type="ECO:0000256" key="2">
    <source>
        <dbReference type="SAM" id="MobiDB-lite"/>
    </source>
</evidence>
<feature type="region of interest" description="Disordered" evidence="2">
    <location>
        <begin position="24"/>
        <end position="45"/>
    </location>
</feature>
<dbReference type="AlphaFoldDB" id="A0A0B7ABD3"/>
<feature type="compositionally biased region" description="Basic residues" evidence="2">
    <location>
        <begin position="24"/>
        <end position="39"/>
    </location>
</feature>
<feature type="coiled-coil region" evidence="1">
    <location>
        <begin position="159"/>
        <end position="196"/>
    </location>
</feature>
<protein>
    <recommendedName>
        <fullName evidence="4">UAP56-interacting factor</fullName>
    </recommendedName>
</protein>
<keyword evidence="1" id="KW-0175">Coiled coil</keyword>
<dbReference type="EMBL" id="HACG01030420">
    <property type="protein sequence ID" value="CEK77285.1"/>
    <property type="molecule type" value="Transcribed_RNA"/>
</dbReference>
<name>A0A0B7ABD3_9EUPU</name>
<reference evidence="3" key="1">
    <citation type="submission" date="2014-12" db="EMBL/GenBank/DDBJ databases">
        <title>Insight into the proteome of Arion vulgaris.</title>
        <authorList>
            <person name="Aradska J."/>
            <person name="Bulat T."/>
            <person name="Smidak R."/>
            <person name="Sarate P."/>
            <person name="Gangsoo J."/>
            <person name="Sialana F."/>
            <person name="Bilban M."/>
            <person name="Lubec G."/>
        </authorList>
    </citation>
    <scope>NUCLEOTIDE SEQUENCE</scope>
    <source>
        <tissue evidence="3">Skin</tissue>
    </source>
</reference>
<gene>
    <name evidence="3" type="primary">ORF103863</name>
</gene>
<organism evidence="3">
    <name type="scientific">Arion vulgaris</name>
    <dbReference type="NCBI Taxonomy" id="1028688"/>
    <lineage>
        <taxon>Eukaryota</taxon>
        <taxon>Metazoa</taxon>
        <taxon>Spiralia</taxon>
        <taxon>Lophotrochozoa</taxon>
        <taxon>Mollusca</taxon>
        <taxon>Gastropoda</taxon>
        <taxon>Heterobranchia</taxon>
        <taxon>Euthyneura</taxon>
        <taxon>Panpulmonata</taxon>
        <taxon>Eupulmonata</taxon>
        <taxon>Stylommatophora</taxon>
        <taxon>Helicina</taxon>
        <taxon>Arionoidea</taxon>
        <taxon>Arionidae</taxon>
        <taxon>Arion</taxon>
    </lineage>
</organism>